<keyword evidence="2" id="KW-0997">Cell inner membrane</keyword>
<evidence type="ECO:0000313" key="7">
    <source>
        <dbReference type="EMBL" id="SEW42801.1"/>
    </source>
</evidence>
<dbReference type="GO" id="GO:0009245">
    <property type="term" value="P:lipid A biosynthetic process"/>
    <property type="evidence" value="ECO:0007669"/>
    <property type="project" value="TreeGrafter"/>
</dbReference>
<keyword evidence="5" id="KW-0464">Manganese</keyword>
<keyword evidence="1" id="KW-1003">Cell membrane</keyword>
<name>A0A1I0RNI0_9RHOB</name>
<dbReference type="Proteomes" id="UP000199167">
    <property type="component" value="Unassembled WGS sequence"/>
</dbReference>
<sequence>MLKYICISDLHCGAPTSLLMPPPSRFSADPEPVATTFAEALGRFLSVADASPQLILLGDILDLQFSNRSHAYQNAVSFLKPIADTGRIAREVIATAGNHDHALWTDARLSLEADTFSRQPDTPEYRGATNAFCPTYSADSRLLTSLIKQSGFKGVDLRYPNIGFANKERAVVLHHGHFIEEEYRLVTRIKEKLIGDHASLPTVEQIAVENAGWIDFFWSTTGDSGVGIESSSLYQNVLTSTGFRRLAGKLADEIRDTLRDKLPFAGNINVQEIIRSFAMAGLDLGLGRFRDTERYSEVTALTTKGYEGVAWYLNGPVKNQIQSELKAVFAETTFVCGHTHKPFAERIVASGFAKPVKTYNTGGWTLNGPRLDSAEGASMILIDNKLNVASVNLFSTPKGGIVPAARVQMLSDGPDATAFRDQIAGWLAQSETEWTRLAEVACKAYFERQEYLLDLTADHIDRQAAK</sequence>
<dbReference type="PANTHER" id="PTHR34990">
    <property type="entry name" value="UDP-2,3-DIACYLGLUCOSAMINE HYDROLASE-RELATED"/>
    <property type="match status" value="1"/>
</dbReference>
<dbReference type="RefSeq" id="WP_089996461.1">
    <property type="nucleotide sequence ID" value="NZ_FOIZ01000002.1"/>
</dbReference>
<keyword evidence="8" id="KW-1185">Reference proteome</keyword>
<dbReference type="EMBL" id="FOIZ01000002">
    <property type="protein sequence ID" value="SEW42801.1"/>
    <property type="molecule type" value="Genomic_DNA"/>
</dbReference>
<reference evidence="7 8" key="1">
    <citation type="submission" date="2016-10" db="EMBL/GenBank/DDBJ databases">
        <authorList>
            <person name="de Groot N.N."/>
        </authorList>
    </citation>
    <scope>NUCLEOTIDE SEQUENCE [LARGE SCALE GENOMIC DNA]</scope>
    <source>
        <strain evidence="7 8">DSM 17925</strain>
    </source>
</reference>
<keyword evidence="3" id="KW-0479">Metal-binding</keyword>
<dbReference type="Pfam" id="PF00149">
    <property type="entry name" value="Metallophos"/>
    <property type="match status" value="1"/>
</dbReference>
<protein>
    <submittedName>
        <fullName evidence="7">Calcineurin-like phosphoesterase</fullName>
    </submittedName>
</protein>
<dbReference type="PANTHER" id="PTHR34990:SF2">
    <property type="entry name" value="BLL8164 PROTEIN"/>
    <property type="match status" value="1"/>
</dbReference>
<dbReference type="GO" id="GO:0008758">
    <property type="term" value="F:UDP-2,3-diacylglucosamine hydrolase activity"/>
    <property type="evidence" value="ECO:0007669"/>
    <property type="project" value="TreeGrafter"/>
</dbReference>
<keyword evidence="4" id="KW-0472">Membrane</keyword>
<dbReference type="Gene3D" id="3.60.21.10">
    <property type="match status" value="1"/>
</dbReference>
<evidence type="ECO:0000256" key="3">
    <source>
        <dbReference type="ARBA" id="ARBA00022723"/>
    </source>
</evidence>
<feature type="domain" description="Calcineurin-like phosphoesterase" evidence="6">
    <location>
        <begin position="3"/>
        <end position="153"/>
    </location>
</feature>
<dbReference type="AlphaFoldDB" id="A0A1I0RNI0"/>
<proteinExistence type="predicted"/>
<dbReference type="STRING" id="364200.SAMN04488515_3002"/>
<evidence type="ECO:0000256" key="1">
    <source>
        <dbReference type="ARBA" id="ARBA00022475"/>
    </source>
</evidence>
<accession>A0A1I0RNI0</accession>
<dbReference type="InterPro" id="IPR029052">
    <property type="entry name" value="Metallo-depent_PP-like"/>
</dbReference>
<evidence type="ECO:0000259" key="6">
    <source>
        <dbReference type="Pfam" id="PF00149"/>
    </source>
</evidence>
<evidence type="ECO:0000313" key="8">
    <source>
        <dbReference type="Proteomes" id="UP000199167"/>
    </source>
</evidence>
<gene>
    <name evidence="7" type="ORF">SAMN04488515_3002</name>
</gene>
<evidence type="ECO:0000256" key="5">
    <source>
        <dbReference type="ARBA" id="ARBA00023211"/>
    </source>
</evidence>
<evidence type="ECO:0000256" key="4">
    <source>
        <dbReference type="ARBA" id="ARBA00023136"/>
    </source>
</evidence>
<dbReference type="GO" id="GO:0046872">
    <property type="term" value="F:metal ion binding"/>
    <property type="evidence" value="ECO:0007669"/>
    <property type="project" value="UniProtKB-KW"/>
</dbReference>
<evidence type="ECO:0000256" key="2">
    <source>
        <dbReference type="ARBA" id="ARBA00022519"/>
    </source>
</evidence>
<dbReference type="GO" id="GO:0016020">
    <property type="term" value="C:membrane"/>
    <property type="evidence" value="ECO:0007669"/>
    <property type="project" value="GOC"/>
</dbReference>
<organism evidence="7 8">
    <name type="scientific">Cognatiyoonia koreensis</name>
    <dbReference type="NCBI Taxonomy" id="364200"/>
    <lineage>
        <taxon>Bacteria</taxon>
        <taxon>Pseudomonadati</taxon>
        <taxon>Pseudomonadota</taxon>
        <taxon>Alphaproteobacteria</taxon>
        <taxon>Rhodobacterales</taxon>
        <taxon>Paracoccaceae</taxon>
        <taxon>Cognatiyoonia</taxon>
    </lineage>
</organism>
<dbReference type="SUPFAM" id="SSF56300">
    <property type="entry name" value="Metallo-dependent phosphatases"/>
    <property type="match status" value="1"/>
</dbReference>
<dbReference type="OrthoDB" id="9802481at2"/>
<dbReference type="InterPro" id="IPR004843">
    <property type="entry name" value="Calcineurin-like_PHP"/>
</dbReference>
<dbReference type="InterPro" id="IPR043461">
    <property type="entry name" value="LpxH-like"/>
</dbReference>